<dbReference type="PANTHER" id="PTHR47790:SF2">
    <property type="entry name" value="TRNA_TMRNA (URACIL-C(5))-METHYLTRANSFERASE"/>
    <property type="match status" value="1"/>
</dbReference>
<dbReference type="CDD" id="cd02440">
    <property type="entry name" value="AdoMet_MTases"/>
    <property type="match status" value="1"/>
</dbReference>
<evidence type="ECO:0000256" key="1">
    <source>
        <dbReference type="ARBA" id="ARBA00022603"/>
    </source>
</evidence>
<evidence type="ECO:0000256" key="5">
    <source>
        <dbReference type="HAMAP-Rule" id="MF_01011"/>
    </source>
</evidence>
<dbReference type="GO" id="GO:0030697">
    <property type="term" value="F:tRNA (uracil(54)-C5)-methyltransferase activity, S-adenosyl methionine-dependent"/>
    <property type="evidence" value="ECO:0007669"/>
    <property type="project" value="UniProtKB-EC"/>
</dbReference>
<dbReference type="EMBL" id="JBBMRA010000006">
    <property type="protein sequence ID" value="MEM5536416.1"/>
    <property type="molecule type" value="Genomic_DNA"/>
</dbReference>
<dbReference type="NCBIfam" id="TIGR02143">
    <property type="entry name" value="trmA_only"/>
    <property type="match status" value="1"/>
</dbReference>
<name>A0ABU9TSM6_9GAMM</name>
<dbReference type="PROSITE" id="PS01231">
    <property type="entry name" value="TRMA_2"/>
    <property type="match status" value="1"/>
</dbReference>
<dbReference type="Gene3D" id="3.40.50.150">
    <property type="entry name" value="Vaccinia Virus protein VP39"/>
    <property type="match status" value="1"/>
</dbReference>
<dbReference type="EC" id="2.1.1.35" evidence="5"/>
<feature type="binding site" evidence="5">
    <location>
        <position position="219"/>
    </location>
    <ligand>
        <name>S-adenosyl-L-methionine</name>
        <dbReference type="ChEBI" id="CHEBI:59789"/>
    </ligand>
</feature>
<evidence type="ECO:0000313" key="9">
    <source>
        <dbReference type="Proteomes" id="UP001449225"/>
    </source>
</evidence>
<feature type="active site" description="Nucleophile" evidence="5 6">
    <location>
        <position position="320"/>
    </location>
</feature>
<evidence type="ECO:0000313" key="8">
    <source>
        <dbReference type="EMBL" id="MEM5536416.1"/>
    </source>
</evidence>
<feature type="active site" evidence="7">
    <location>
        <position position="320"/>
    </location>
</feature>
<dbReference type="GO" id="GO:0032259">
    <property type="term" value="P:methylation"/>
    <property type="evidence" value="ECO:0007669"/>
    <property type="project" value="UniProtKB-KW"/>
</dbReference>
<feature type="active site" description="Proton acceptor" evidence="5">
    <location>
        <position position="354"/>
    </location>
</feature>
<dbReference type="InterPro" id="IPR030390">
    <property type="entry name" value="MeTrfase_TrmA_AS"/>
</dbReference>
<evidence type="ECO:0000256" key="2">
    <source>
        <dbReference type="ARBA" id="ARBA00022679"/>
    </source>
</evidence>
<comment type="catalytic activity">
    <reaction evidence="5">
        <text>uridine(341) in tmRNA + S-adenosyl-L-methionine = 5-methyluridine(341) in tmRNA + S-adenosyl-L-homocysteine + H(+)</text>
        <dbReference type="Rhea" id="RHEA:43612"/>
        <dbReference type="Rhea" id="RHEA-COMP:10630"/>
        <dbReference type="Rhea" id="RHEA-COMP:10631"/>
        <dbReference type="ChEBI" id="CHEBI:15378"/>
        <dbReference type="ChEBI" id="CHEBI:57856"/>
        <dbReference type="ChEBI" id="CHEBI:59789"/>
        <dbReference type="ChEBI" id="CHEBI:65315"/>
        <dbReference type="ChEBI" id="CHEBI:74447"/>
    </reaction>
</comment>
<dbReference type="RefSeq" id="WP_339889791.1">
    <property type="nucleotide sequence ID" value="NZ_CAXBCE010000001.1"/>
</dbReference>
<evidence type="ECO:0000256" key="6">
    <source>
        <dbReference type="PROSITE-ProRule" id="PRU01024"/>
    </source>
</evidence>
<dbReference type="InterPro" id="IPR029063">
    <property type="entry name" value="SAM-dependent_MTases_sf"/>
</dbReference>
<dbReference type="InterPro" id="IPR030391">
    <property type="entry name" value="MeTrfase_TrmA_CS"/>
</dbReference>
<keyword evidence="1 5" id="KW-0489">Methyltransferase</keyword>
<reference evidence="8 9" key="1">
    <citation type="submission" date="2024-03" db="EMBL/GenBank/DDBJ databases">
        <title>Community enrichment and isolation of bacterial strains for fucoidan degradation.</title>
        <authorList>
            <person name="Sichert A."/>
        </authorList>
    </citation>
    <scope>NUCLEOTIDE SEQUENCE [LARGE SCALE GENOMIC DNA]</scope>
    <source>
        <strain evidence="8 9">AS76</strain>
    </source>
</reference>
<comment type="function">
    <text evidence="5">Dual-specificity methyltransferase that catalyzes the formation of 5-methyluridine at position 54 (m5U54) in all tRNAs, and that of position 341 (m5U341) in tmRNA (transfer-mRNA).</text>
</comment>
<comment type="caution">
    <text evidence="8">The sequence shown here is derived from an EMBL/GenBank/DDBJ whole genome shotgun (WGS) entry which is preliminary data.</text>
</comment>
<organism evidence="8 9">
    <name type="scientific">Neptuniibacter pectenicola</name>
    <dbReference type="NCBI Taxonomy" id="1806669"/>
    <lineage>
        <taxon>Bacteria</taxon>
        <taxon>Pseudomonadati</taxon>
        <taxon>Pseudomonadota</taxon>
        <taxon>Gammaproteobacteria</taxon>
        <taxon>Oceanospirillales</taxon>
        <taxon>Oceanospirillaceae</taxon>
        <taxon>Neptuniibacter</taxon>
    </lineage>
</organism>
<evidence type="ECO:0000256" key="7">
    <source>
        <dbReference type="PROSITE-ProRule" id="PRU10015"/>
    </source>
</evidence>
<evidence type="ECO:0000256" key="3">
    <source>
        <dbReference type="ARBA" id="ARBA00022691"/>
    </source>
</evidence>
<keyword evidence="9" id="KW-1185">Reference proteome</keyword>
<feature type="binding site" evidence="5 6">
    <location>
        <position position="235"/>
    </location>
    <ligand>
        <name>S-adenosyl-L-methionine</name>
        <dbReference type="ChEBI" id="CHEBI:59789"/>
    </ligand>
</feature>
<comment type="catalytic activity">
    <reaction evidence="5">
        <text>uridine(54) in tRNA + S-adenosyl-L-methionine = 5-methyluridine(54) in tRNA + S-adenosyl-L-homocysteine + H(+)</text>
        <dbReference type="Rhea" id="RHEA:42712"/>
        <dbReference type="Rhea" id="RHEA-COMP:10167"/>
        <dbReference type="Rhea" id="RHEA-COMP:10193"/>
        <dbReference type="ChEBI" id="CHEBI:15378"/>
        <dbReference type="ChEBI" id="CHEBI:57856"/>
        <dbReference type="ChEBI" id="CHEBI:59789"/>
        <dbReference type="ChEBI" id="CHEBI:65315"/>
        <dbReference type="ChEBI" id="CHEBI:74447"/>
        <dbReference type="EC" id="2.1.1.35"/>
    </reaction>
</comment>
<evidence type="ECO:0000256" key="4">
    <source>
        <dbReference type="ARBA" id="ARBA00022694"/>
    </source>
</evidence>
<feature type="binding site" evidence="5 6">
    <location>
        <position position="186"/>
    </location>
    <ligand>
        <name>S-adenosyl-L-methionine</name>
        <dbReference type="ChEBI" id="CHEBI:59789"/>
    </ligand>
</feature>
<keyword evidence="2 5" id="KW-0808">Transferase</keyword>
<dbReference type="Pfam" id="PF05958">
    <property type="entry name" value="tRNA_U5-meth_tr"/>
    <property type="match status" value="1"/>
</dbReference>
<sequence>MSISVVEPEQYEAQLAVKKAGVESLFSCFDLPELEVYESPRSHYRMRCEFRVWHEDDDLFYVMFEKGNKNVRIRIDHCPMVAERIHDMMFKLLEEIRPSDVLRRKLFQIDFLSTLSGELLVTLLYHRPLGDDWVEAAKKLKDKFNIQLVGRSRKAKILLDQDFVIETLDINGRDYIYKQVENSFSQPNGEVCRHMIKWALDATQGAGGDMVELYCGNGNFTLPMAQNFRRVVATEISKTSVRAAQFNIEANAIDNVDVVRISSEEFSQVLSGAVEKRRTKDLGLESCDFTTVLVDPPRAGLDDDTVEQVQSYDNILYISCNPDTLKTNLETLTQTHVLKRFAIFDQFPYTEHLECGVYLTRK</sequence>
<feature type="binding site" evidence="5 6">
    <location>
        <position position="214"/>
    </location>
    <ligand>
        <name>S-adenosyl-L-methionine</name>
        <dbReference type="ChEBI" id="CHEBI:59789"/>
    </ligand>
</feature>
<feature type="binding site" evidence="5 6">
    <location>
        <position position="295"/>
    </location>
    <ligand>
        <name>S-adenosyl-L-methionine</name>
        <dbReference type="ChEBI" id="CHEBI:59789"/>
    </ligand>
</feature>
<comment type="similarity">
    <text evidence="5">Belongs to the class I-like SAM-binding methyltransferase superfamily. RNA M5U methyltransferase family. TrmA subfamily.</text>
</comment>
<dbReference type="PANTHER" id="PTHR47790">
    <property type="entry name" value="TRNA/TMRNA (URACIL-C(5))-METHYLTRANSFERASE"/>
    <property type="match status" value="1"/>
</dbReference>
<gene>
    <name evidence="5 8" type="primary">trmA</name>
    <name evidence="8" type="ORF">WNY58_08440</name>
</gene>
<dbReference type="PROSITE" id="PS51687">
    <property type="entry name" value="SAM_MT_RNA_M5U"/>
    <property type="match status" value="1"/>
</dbReference>
<accession>A0ABU9TSM6</accession>
<proteinExistence type="inferred from homology"/>
<dbReference type="InterPro" id="IPR010280">
    <property type="entry name" value="U5_MeTrfase_fam"/>
</dbReference>
<dbReference type="Gene3D" id="2.40.50.1070">
    <property type="match status" value="1"/>
</dbReference>
<keyword evidence="4 5" id="KW-0819">tRNA processing</keyword>
<protein>
    <recommendedName>
        <fullName evidence="5">tRNA/tmRNA (uracil-C(5))-methyltransferase</fullName>
        <ecNumber evidence="5">2.1.1.35</ecNumber>
    </recommendedName>
    <alternativeName>
        <fullName evidence="5">tRNA (uracil(54)-C(5))-methyltransferase</fullName>
    </alternativeName>
    <alternativeName>
        <fullName evidence="5">tRNA(m5U54)-methyltransferase</fullName>
        <shortName evidence="5">RUMT</shortName>
    </alternativeName>
    <alternativeName>
        <fullName evidence="5">tmRNA (uracil(341)-C(5))-methyltransferase</fullName>
    </alternativeName>
</protein>
<dbReference type="HAMAP" id="MF_01011">
    <property type="entry name" value="RNA_methyltr_TrmA"/>
    <property type="match status" value="1"/>
</dbReference>
<keyword evidence="3 5" id="KW-0949">S-adenosyl-L-methionine</keyword>
<dbReference type="Proteomes" id="UP001449225">
    <property type="component" value="Unassembled WGS sequence"/>
</dbReference>
<dbReference type="InterPro" id="IPR011869">
    <property type="entry name" value="TrmA_MeTrfase"/>
</dbReference>
<dbReference type="SUPFAM" id="SSF53335">
    <property type="entry name" value="S-adenosyl-L-methionine-dependent methyltransferases"/>
    <property type="match status" value="1"/>
</dbReference>
<dbReference type="PROSITE" id="PS01230">
    <property type="entry name" value="TRMA_1"/>
    <property type="match status" value="1"/>
</dbReference>